<dbReference type="Proteomes" id="UP000583127">
    <property type="component" value="Unassembled WGS sequence"/>
</dbReference>
<sequence>MLDSLILGSLRCFEAAARLLSFTKAAQSLNLTQSAVSQQIRNLESRLGYPLFLRQSRGLVLTAKGKILFDSTTRAFADIDTTLRRLAPTDTPLHLSCLPSFALQWLMPRLTEFHRQQPEVAVRLEAEFQTLDEQAMEAFDIDVAVRYDPVEYTHLHTEVLLDEYLLAVATPEYLAAHPDFAAGVSLDGVVLLHDATPWIGASSFVEWRTWLEAHKPAWLAGLEGPQFNLSSLAISAALNHQGVAMGRGALVYNELKSGRLVDVFGKQVIAPARYVMLSRRPDDRRVAIFSAWLKAECAHFDSARRQLLQPAACSHE</sequence>
<keyword evidence="2" id="KW-0805">Transcription regulation</keyword>
<proteinExistence type="inferred from homology"/>
<dbReference type="Gene3D" id="3.40.190.10">
    <property type="entry name" value="Periplasmic binding protein-like II"/>
    <property type="match status" value="2"/>
</dbReference>
<dbReference type="PROSITE" id="PS50931">
    <property type="entry name" value="HTH_LYSR"/>
    <property type="match status" value="1"/>
</dbReference>
<accession>A0A7X9X2L0</accession>
<evidence type="ECO:0000256" key="2">
    <source>
        <dbReference type="ARBA" id="ARBA00023015"/>
    </source>
</evidence>
<dbReference type="GO" id="GO:0003677">
    <property type="term" value="F:DNA binding"/>
    <property type="evidence" value="ECO:0007669"/>
    <property type="project" value="UniProtKB-KW"/>
</dbReference>
<dbReference type="Pfam" id="PF00126">
    <property type="entry name" value="HTH_1"/>
    <property type="match status" value="1"/>
</dbReference>
<evidence type="ECO:0000313" key="7">
    <source>
        <dbReference type="Proteomes" id="UP000583127"/>
    </source>
</evidence>
<dbReference type="InterPro" id="IPR058163">
    <property type="entry name" value="LysR-type_TF_proteobact-type"/>
</dbReference>
<keyword evidence="3" id="KW-0238">DNA-binding</keyword>
<reference evidence="6 7" key="1">
    <citation type="submission" date="2020-04" db="EMBL/GenBank/DDBJ databases">
        <title>Paraburkholderia sp. G-4-1-8 isolated from soil.</title>
        <authorList>
            <person name="Dahal R.H."/>
        </authorList>
    </citation>
    <scope>NUCLEOTIDE SEQUENCE [LARGE SCALE GENOMIC DNA]</scope>
    <source>
        <strain evidence="6 7">G-4-1-8</strain>
    </source>
</reference>
<dbReference type="SUPFAM" id="SSF46785">
    <property type="entry name" value="Winged helix' DNA-binding domain"/>
    <property type="match status" value="1"/>
</dbReference>
<comment type="caution">
    <text evidence="6">The sequence shown here is derived from an EMBL/GenBank/DDBJ whole genome shotgun (WGS) entry which is preliminary data.</text>
</comment>
<dbReference type="FunFam" id="1.10.10.10:FF:000001">
    <property type="entry name" value="LysR family transcriptional regulator"/>
    <property type="match status" value="1"/>
</dbReference>
<comment type="similarity">
    <text evidence="1">Belongs to the LysR transcriptional regulatory family.</text>
</comment>
<keyword evidence="4" id="KW-0804">Transcription</keyword>
<dbReference type="PANTHER" id="PTHR30537">
    <property type="entry name" value="HTH-TYPE TRANSCRIPTIONAL REGULATOR"/>
    <property type="match status" value="1"/>
</dbReference>
<dbReference type="InterPro" id="IPR000847">
    <property type="entry name" value="LysR_HTH_N"/>
</dbReference>
<dbReference type="Gene3D" id="1.10.10.10">
    <property type="entry name" value="Winged helix-like DNA-binding domain superfamily/Winged helix DNA-binding domain"/>
    <property type="match status" value="1"/>
</dbReference>
<dbReference type="SUPFAM" id="SSF53850">
    <property type="entry name" value="Periplasmic binding protein-like II"/>
    <property type="match status" value="1"/>
</dbReference>
<dbReference type="PANTHER" id="PTHR30537:SF5">
    <property type="entry name" value="HTH-TYPE TRANSCRIPTIONAL ACTIVATOR TTDR-RELATED"/>
    <property type="match status" value="1"/>
</dbReference>
<protein>
    <submittedName>
        <fullName evidence="6">LysR family transcriptional regulator</fullName>
    </submittedName>
</protein>
<dbReference type="AlphaFoldDB" id="A0A7X9X2L0"/>
<dbReference type="GO" id="GO:0003700">
    <property type="term" value="F:DNA-binding transcription factor activity"/>
    <property type="evidence" value="ECO:0007669"/>
    <property type="project" value="InterPro"/>
</dbReference>
<evidence type="ECO:0000256" key="4">
    <source>
        <dbReference type="ARBA" id="ARBA00023163"/>
    </source>
</evidence>
<feature type="domain" description="HTH lysR-type" evidence="5">
    <location>
        <begin position="5"/>
        <end position="62"/>
    </location>
</feature>
<dbReference type="InterPro" id="IPR005119">
    <property type="entry name" value="LysR_subst-bd"/>
</dbReference>
<dbReference type="Pfam" id="PF03466">
    <property type="entry name" value="LysR_substrate"/>
    <property type="match status" value="1"/>
</dbReference>
<dbReference type="CDD" id="cd08432">
    <property type="entry name" value="PBP2_GcdR_TrpI_HvrB_AmpR_like"/>
    <property type="match status" value="1"/>
</dbReference>
<evidence type="ECO:0000256" key="1">
    <source>
        <dbReference type="ARBA" id="ARBA00009437"/>
    </source>
</evidence>
<name>A0A7X9X2L0_9BURK</name>
<evidence type="ECO:0000313" key="6">
    <source>
        <dbReference type="EMBL" id="NML30272.1"/>
    </source>
</evidence>
<evidence type="ECO:0000256" key="3">
    <source>
        <dbReference type="ARBA" id="ARBA00023125"/>
    </source>
</evidence>
<gene>
    <name evidence="6" type="ORF">HHL14_05440</name>
</gene>
<evidence type="ECO:0000259" key="5">
    <source>
        <dbReference type="PROSITE" id="PS50931"/>
    </source>
</evidence>
<organism evidence="6 7">
    <name type="scientific">Paraburkholderia antibiotica</name>
    <dbReference type="NCBI Taxonomy" id="2728839"/>
    <lineage>
        <taxon>Bacteria</taxon>
        <taxon>Pseudomonadati</taxon>
        <taxon>Pseudomonadota</taxon>
        <taxon>Betaproteobacteria</taxon>
        <taxon>Burkholderiales</taxon>
        <taxon>Burkholderiaceae</taxon>
        <taxon>Paraburkholderia</taxon>
    </lineage>
</organism>
<dbReference type="EMBL" id="JABBFZ010000002">
    <property type="protein sequence ID" value="NML30272.1"/>
    <property type="molecule type" value="Genomic_DNA"/>
</dbReference>
<dbReference type="InterPro" id="IPR036390">
    <property type="entry name" value="WH_DNA-bd_sf"/>
</dbReference>
<dbReference type="PRINTS" id="PR00039">
    <property type="entry name" value="HTHLYSR"/>
</dbReference>
<dbReference type="RefSeq" id="WP_169496548.1">
    <property type="nucleotide sequence ID" value="NZ_JABBFZ010000002.1"/>
</dbReference>
<keyword evidence="7" id="KW-1185">Reference proteome</keyword>
<dbReference type="InterPro" id="IPR036388">
    <property type="entry name" value="WH-like_DNA-bd_sf"/>
</dbReference>